<dbReference type="PROSITE" id="PS50965">
    <property type="entry name" value="NERD"/>
    <property type="match status" value="1"/>
</dbReference>
<gene>
    <name evidence="2" type="ORF">C772_01745</name>
</gene>
<dbReference type="OrthoDB" id="2734037at2"/>
<protein>
    <submittedName>
        <fullName evidence="2">Nuclease-related domain protein</fullName>
    </submittedName>
</protein>
<keyword evidence="3" id="KW-1185">Reference proteome</keyword>
<feature type="domain" description="NERD" evidence="1">
    <location>
        <begin position="39"/>
        <end position="158"/>
    </location>
</feature>
<evidence type="ECO:0000259" key="1">
    <source>
        <dbReference type="PROSITE" id="PS50965"/>
    </source>
</evidence>
<reference evidence="2 3" key="1">
    <citation type="journal article" date="2013" name="Genome Announc.">
        <title>Draft Genome Sequence of Bhargavaea cecembensis Strain DSE10T, Isolated from a Deep-Sea Sediment Sample Collected at a Depth of 5,904 m from the Chagos-Laccadive Ridge System in the Indian Ocean.</title>
        <authorList>
            <person name="Shivaji S."/>
            <person name="Ara S."/>
            <person name="Begum Z."/>
            <person name="Ruth M."/>
            <person name="Singh A."/>
            <person name="Kumar Pinnaka A."/>
        </authorList>
    </citation>
    <scope>NUCLEOTIDE SEQUENCE [LARGE SCALE GENOMIC DNA]</scope>
    <source>
        <strain evidence="2 3">DSE10</strain>
    </source>
</reference>
<dbReference type="eggNOG" id="ENOG5033KTR">
    <property type="taxonomic scope" value="Bacteria"/>
</dbReference>
<name>M7NWR7_9BACL</name>
<accession>M7NWR7</accession>
<dbReference type="InterPro" id="IPR011528">
    <property type="entry name" value="NERD"/>
</dbReference>
<dbReference type="Proteomes" id="UP000011919">
    <property type="component" value="Unassembled WGS sequence"/>
</dbReference>
<dbReference type="AlphaFoldDB" id="M7NWR7"/>
<proteinExistence type="predicted"/>
<dbReference type="Pfam" id="PF08378">
    <property type="entry name" value="NERD"/>
    <property type="match status" value="1"/>
</dbReference>
<evidence type="ECO:0000313" key="2">
    <source>
        <dbReference type="EMBL" id="EMR06100.1"/>
    </source>
</evidence>
<dbReference type="EMBL" id="AOFT01000008">
    <property type="protein sequence ID" value="EMR06100.1"/>
    <property type="molecule type" value="Genomic_DNA"/>
</dbReference>
<dbReference type="RefSeq" id="WP_008299159.1">
    <property type="nucleotide sequence ID" value="NZ_AOFT01000008.1"/>
</dbReference>
<sequence>MGERPYPLDLLQLESMLRRLHRNHPERDWIADRLKKVEAGFSGEQKVEQYMKSLRLPGNWWILRDIRLRINEAHVAQFDTLLVTDNGIVIIEAKMIKGTLHYLENPRRLERTEEDGSVLTFDCPIMQLENQKEGLTDWLRQRGFSKKISGVVAFAARNTWIGLPEDAPFVSVKELPYILRRKIALAADPGGTPANMVVSRILAEELGPERIQIEQHYGIYPHEFKRGLLCEKCDGQLRWMTRRKLECPTCGVPAGNPYQQSLLDYFLLINPVITTRAFCEFTGIPSISTGLRHLNSVELDVLGSTNKRAFRFDPMRHLKGKTLIQKR</sequence>
<comment type="caution">
    <text evidence="2">The sequence shown here is derived from an EMBL/GenBank/DDBJ whole genome shotgun (WGS) entry which is preliminary data.</text>
</comment>
<dbReference type="STRING" id="1235279.C772_01745"/>
<organism evidence="2 3">
    <name type="scientific">Bhargavaea cecembensis DSE10</name>
    <dbReference type="NCBI Taxonomy" id="1235279"/>
    <lineage>
        <taxon>Bacteria</taxon>
        <taxon>Bacillati</taxon>
        <taxon>Bacillota</taxon>
        <taxon>Bacilli</taxon>
        <taxon>Bacillales</taxon>
        <taxon>Caryophanaceae</taxon>
        <taxon>Bhargavaea</taxon>
    </lineage>
</organism>
<evidence type="ECO:0000313" key="3">
    <source>
        <dbReference type="Proteomes" id="UP000011919"/>
    </source>
</evidence>